<organism evidence="2 3">
    <name type="scientific">Mycobacterium pseudokansasii</name>
    <dbReference type="NCBI Taxonomy" id="2341080"/>
    <lineage>
        <taxon>Bacteria</taxon>
        <taxon>Bacillati</taxon>
        <taxon>Actinomycetota</taxon>
        <taxon>Actinomycetes</taxon>
        <taxon>Mycobacteriales</taxon>
        <taxon>Mycobacteriaceae</taxon>
        <taxon>Mycobacterium</taxon>
    </lineage>
</organism>
<dbReference type="RefSeq" id="WP_036401631.1">
    <property type="nucleotide sequence ID" value="NZ_JAIENV010000205.1"/>
</dbReference>
<dbReference type="PANTHER" id="PTHR35983">
    <property type="entry name" value="UPF0166 PROTEIN TM_0021"/>
    <property type="match status" value="1"/>
</dbReference>
<dbReference type="EMBL" id="UPHU01000001">
    <property type="protein sequence ID" value="VBA53826.1"/>
    <property type="molecule type" value="Genomic_DNA"/>
</dbReference>
<name>A0A498QXS0_9MYCO</name>
<dbReference type="OrthoDB" id="9795599at2"/>
<dbReference type="Pfam" id="PF02641">
    <property type="entry name" value="DUF190"/>
    <property type="match status" value="3"/>
</dbReference>
<keyword evidence="3" id="KW-1185">Reference proteome</keyword>
<dbReference type="SUPFAM" id="SSF54913">
    <property type="entry name" value="GlnB-like"/>
    <property type="match status" value="3"/>
</dbReference>
<dbReference type="PANTHER" id="PTHR35983:SF1">
    <property type="entry name" value="UPF0166 PROTEIN TM_0021"/>
    <property type="match status" value="1"/>
</dbReference>
<dbReference type="AlphaFoldDB" id="A0A498QXS0"/>
<reference evidence="2 3" key="1">
    <citation type="submission" date="2018-09" db="EMBL/GenBank/DDBJ databases">
        <authorList>
            <person name="Tagini F."/>
        </authorList>
    </citation>
    <scope>NUCLEOTIDE SEQUENCE [LARGE SCALE GENOMIC DNA]</scope>
    <source>
        <strain evidence="2 3">MK142</strain>
    </source>
</reference>
<evidence type="ECO:0000313" key="2">
    <source>
        <dbReference type="EMBL" id="VBA53826.1"/>
    </source>
</evidence>
<protein>
    <recommendedName>
        <fullName evidence="4">DUF190 domain-containing protein</fullName>
    </recommendedName>
</protein>
<evidence type="ECO:0008006" key="4">
    <source>
        <dbReference type="Google" id="ProtNLM"/>
    </source>
</evidence>
<dbReference type="InterPro" id="IPR003793">
    <property type="entry name" value="UPF0166"/>
</dbReference>
<sequence>MSTDCLKLTSYFGERQRANGKFLAEALFDLYGQHQIATSVMLRGIEGFGLRHHLRTDTSLSMSEDPPAAVIAVDTRHKIDEVLDRQTALTKRGLITLERARLLQEDDHELSLGDRQYEATKLTIYVGRKQEAYGVPAYQAIVDLLYRRELAGASVFLGVDGTVRGKRERARFFGRNPDVPMMIIAVDSGGQVARVLAELGGLMRRPLITVERLQVCKRDGQLFFRPHALPGVDEHGMALWQKIMVYTSEAQCHDGVPIHRALIRRLRQSKHARGATALRGIWGFHDNHPPHGDRPFQLVRHVPVTTIIVDTPDSIAQSFDIIDQLTQEHGLVTSEMVPALLAVDDDDRRGGTNLARHDY</sequence>
<proteinExistence type="inferred from homology"/>
<dbReference type="InterPro" id="IPR015867">
    <property type="entry name" value="N-reg_PII/ATP_PRibTrfase_C"/>
</dbReference>
<dbReference type="InterPro" id="IPR011322">
    <property type="entry name" value="N-reg_PII-like_a/b"/>
</dbReference>
<gene>
    <name evidence="2" type="ORF">LAUMK142_04324</name>
</gene>
<dbReference type="Gene3D" id="3.30.70.120">
    <property type="match status" value="3"/>
</dbReference>
<dbReference type="Proteomes" id="UP000268285">
    <property type="component" value="Unassembled WGS sequence"/>
</dbReference>
<comment type="similarity">
    <text evidence="1">Belongs to the UPF0166 family.</text>
</comment>
<accession>A0A498QXS0</accession>
<evidence type="ECO:0000313" key="3">
    <source>
        <dbReference type="Proteomes" id="UP000268285"/>
    </source>
</evidence>
<evidence type="ECO:0000256" key="1">
    <source>
        <dbReference type="ARBA" id="ARBA00010554"/>
    </source>
</evidence>